<comment type="caution">
    <text evidence="1">The sequence shown here is derived from an EMBL/GenBank/DDBJ whole genome shotgun (WGS) entry which is preliminary data.</text>
</comment>
<dbReference type="EMBL" id="LAZR01067155">
    <property type="protein sequence ID" value="KKK52174.1"/>
    <property type="molecule type" value="Genomic_DNA"/>
</dbReference>
<organism evidence="1">
    <name type="scientific">marine sediment metagenome</name>
    <dbReference type="NCBI Taxonomy" id="412755"/>
    <lineage>
        <taxon>unclassified sequences</taxon>
        <taxon>metagenomes</taxon>
        <taxon>ecological metagenomes</taxon>
    </lineage>
</organism>
<evidence type="ECO:0000313" key="1">
    <source>
        <dbReference type="EMBL" id="KKK52174.1"/>
    </source>
</evidence>
<feature type="non-terminal residue" evidence="1">
    <location>
        <position position="1"/>
    </location>
</feature>
<gene>
    <name evidence="1" type="ORF">LCGC14_3107600</name>
</gene>
<reference evidence="1" key="1">
    <citation type="journal article" date="2015" name="Nature">
        <title>Complex archaea that bridge the gap between prokaryotes and eukaryotes.</title>
        <authorList>
            <person name="Spang A."/>
            <person name="Saw J.H."/>
            <person name="Jorgensen S.L."/>
            <person name="Zaremba-Niedzwiedzka K."/>
            <person name="Martijn J."/>
            <person name="Lind A.E."/>
            <person name="van Eijk R."/>
            <person name="Schleper C."/>
            <person name="Guy L."/>
            <person name="Ettema T.J."/>
        </authorList>
    </citation>
    <scope>NUCLEOTIDE SEQUENCE</scope>
</reference>
<name>A0A0F8YDG8_9ZZZZ</name>
<proteinExistence type="predicted"/>
<protein>
    <submittedName>
        <fullName evidence="1">Uncharacterized protein</fullName>
    </submittedName>
</protein>
<dbReference type="AlphaFoldDB" id="A0A0F8YDG8"/>
<accession>A0A0F8YDG8</accession>
<sequence>GWETVRETENFWETLTRLAPPSVFPRLAATHKEIPILFVTSRVPTAGRSIQRQCINWLEEQGILDPLVIVAGRERGRAGKTSKADIARIWSPYFVIEDCPQTALDYAAAGFEVALLDWPYTADTKAPGIHRCSLTEALEMAGVPYL</sequence>